<comment type="caution">
    <text evidence="3">The sequence shown here is derived from an EMBL/GenBank/DDBJ whole genome shotgun (WGS) entry which is preliminary data.</text>
</comment>
<feature type="domain" description="Dynein axonemal assembly factor 5 TPR repeats" evidence="2">
    <location>
        <begin position="15"/>
        <end position="314"/>
    </location>
</feature>
<dbReference type="InParanoid" id="A0A2R5G6J4"/>
<evidence type="ECO:0000259" key="1">
    <source>
        <dbReference type="Pfam" id="PF24573"/>
    </source>
</evidence>
<evidence type="ECO:0000313" key="3">
    <source>
        <dbReference type="EMBL" id="GBG26677.1"/>
    </source>
</evidence>
<proteinExistence type="predicted"/>
<dbReference type="Pfam" id="PF25757">
    <property type="entry name" value="TPR_DNAAF5"/>
    <property type="match status" value="1"/>
</dbReference>
<dbReference type="InterPro" id="IPR016024">
    <property type="entry name" value="ARM-type_fold"/>
</dbReference>
<dbReference type="Pfam" id="PF24573">
    <property type="entry name" value="HEAT_DAAF5"/>
    <property type="match status" value="1"/>
</dbReference>
<protein>
    <submittedName>
        <fullName evidence="3">Dynein assembly factor 5, axonemal</fullName>
    </submittedName>
</protein>
<reference evidence="3 4" key="1">
    <citation type="submission" date="2017-12" db="EMBL/GenBank/DDBJ databases">
        <title>Sequencing, de novo assembly and annotation of complete genome of a new Thraustochytrid species, strain FCC1311.</title>
        <authorList>
            <person name="Sedici K."/>
            <person name="Godart F."/>
            <person name="Aiese Cigliano R."/>
            <person name="Sanseverino W."/>
            <person name="Barakat M."/>
            <person name="Ortet P."/>
            <person name="Marechal E."/>
            <person name="Cagnac O."/>
            <person name="Amato A."/>
        </authorList>
    </citation>
    <scope>NUCLEOTIDE SEQUENCE [LARGE SCALE GENOMIC DNA]</scope>
</reference>
<evidence type="ECO:0000313" key="4">
    <source>
        <dbReference type="Proteomes" id="UP000241890"/>
    </source>
</evidence>
<dbReference type="InterPro" id="IPR052623">
    <property type="entry name" value="DAAF5"/>
</dbReference>
<dbReference type="InterPro" id="IPR057978">
    <property type="entry name" value="TPR_DAAF5"/>
</dbReference>
<feature type="domain" description="Dynein axonemal assembly factor 5 HEAT-repeat" evidence="1">
    <location>
        <begin position="339"/>
        <end position="520"/>
    </location>
</feature>
<dbReference type="InterPro" id="IPR056497">
    <property type="entry name" value="HEAT_DAAF5"/>
</dbReference>
<dbReference type="SUPFAM" id="SSF48371">
    <property type="entry name" value="ARM repeat"/>
    <property type="match status" value="1"/>
</dbReference>
<evidence type="ECO:0000259" key="2">
    <source>
        <dbReference type="Pfam" id="PF25757"/>
    </source>
</evidence>
<dbReference type="Gene3D" id="1.25.10.10">
    <property type="entry name" value="Leucine-rich Repeat Variant"/>
    <property type="match status" value="3"/>
</dbReference>
<dbReference type="InterPro" id="IPR011989">
    <property type="entry name" value="ARM-like"/>
</dbReference>
<keyword evidence="4" id="KW-1185">Reference proteome</keyword>
<accession>A0A2R5G6J4</accession>
<dbReference type="AlphaFoldDB" id="A0A2R5G6J4"/>
<name>A0A2R5G6J4_9STRA</name>
<sequence>MDPLMAKFQRDINCAADDDRTTRTRALKKLDEAAFGRRSADELDEEGARTKLLNNGLLQTLVDRFADPAEKCRELSVSMLTKFVQDDAKGVDPKPGRGIGKATVEAIAALSIEAAEPRLCESPFPEGSEEIRLALVELLAALIDHPHAHDAIERKFSNIARIITRASTDTFPDCKKECAACVTKLCAAFSDTVHRQFETLLDALVANLGHQHAKVRQACLDAIKALAVSCAASAATFQDVMHEKVVPAIRNVNHDRASAVRIRGIELISELLRTMPDSTVYRKDLLPILIFGLADQAMQIQQMTLEVVERLGQSLAGDAIEAAAPPDPPATISLPEPFAKRPGAGARQLVVNILPSALPKLLQEARDWTAQERFRAVALMRCFVVFAEDAMQPFLREICETLFVVAMDDEQSVRDTAADTARLLGHFCSTEALLDLVLPACLGQKAAGDAGPEEGASRRLGALACLAGITLGLPSRPGLHAHLARISATLNDPALERAATNESAIQVQVLQAISGLLEHAYASNVQDNLGPLNRETICNVLRVLFILITSPGDEDLAQGAEESLVLAAACGDFFTHVAVSNDADAEPVPSVSAMVEACCSGLLPADASQAASWTKFAADRRVFDQAVRRTGVAGLARQSQLAKVVQVLAVTTPADRDADLRLCMLSLLEAIIASSLGNDTGPDSVSDKENRGPLDAFAPALVSKVLGPNLVWRAGRVPSTIRKVSMFCLSRLAAVASDAQTQWYASELDGLFPTLKACLDDLDTDTRRFTCMALREIYGLLVSHKKELSRTVVADGYHDIIKRLDDADDRVRIVACEALVNMIRGAPLEILKGTPTEYIVDTALIHMDDAEASVQQAVFGIVEALVQRGVDLGKISAKAASHRARHRSPDLCDRLVAMCEQN</sequence>
<dbReference type="EMBL" id="BEYU01000022">
    <property type="protein sequence ID" value="GBG26677.1"/>
    <property type="molecule type" value="Genomic_DNA"/>
</dbReference>
<dbReference type="Proteomes" id="UP000241890">
    <property type="component" value="Unassembled WGS sequence"/>
</dbReference>
<gene>
    <name evidence="3" type="ORF">FCC1311_028982</name>
</gene>
<organism evidence="3 4">
    <name type="scientific">Hondaea fermentalgiana</name>
    <dbReference type="NCBI Taxonomy" id="2315210"/>
    <lineage>
        <taxon>Eukaryota</taxon>
        <taxon>Sar</taxon>
        <taxon>Stramenopiles</taxon>
        <taxon>Bigyra</taxon>
        <taxon>Labyrinthulomycetes</taxon>
        <taxon>Thraustochytrida</taxon>
        <taxon>Thraustochytriidae</taxon>
        <taxon>Hondaea</taxon>
    </lineage>
</organism>
<dbReference type="OrthoDB" id="413572at2759"/>
<dbReference type="PANTHER" id="PTHR16216:SF2">
    <property type="entry name" value="DYNEIN AXONEMAL ASSEMBLY FACTOR 5"/>
    <property type="match status" value="1"/>
</dbReference>
<dbReference type="PANTHER" id="PTHR16216">
    <property type="entry name" value="DYNEIN ASSEMBLY FACTOR 5, AXONEMAL"/>
    <property type="match status" value="1"/>
</dbReference>